<accession>A0ABQ1L0K2</accession>
<dbReference type="InterPro" id="IPR041649">
    <property type="entry name" value="NepR"/>
</dbReference>
<protein>
    <recommendedName>
        <fullName evidence="1">Anti-sigma factor NepR domain-containing protein</fullName>
    </recommendedName>
</protein>
<organism evidence="2 3">
    <name type="scientific">Marivita lacus</name>
    <dbReference type="NCBI Taxonomy" id="1323742"/>
    <lineage>
        <taxon>Bacteria</taxon>
        <taxon>Pseudomonadati</taxon>
        <taxon>Pseudomonadota</taxon>
        <taxon>Alphaproteobacteria</taxon>
        <taxon>Rhodobacterales</taxon>
        <taxon>Roseobacteraceae</taxon>
        <taxon>Marivita</taxon>
    </lineage>
</organism>
<reference evidence="3" key="1">
    <citation type="journal article" date="2019" name="Int. J. Syst. Evol. Microbiol.">
        <title>The Global Catalogue of Microorganisms (GCM) 10K type strain sequencing project: providing services to taxonomists for standard genome sequencing and annotation.</title>
        <authorList>
            <consortium name="The Broad Institute Genomics Platform"/>
            <consortium name="The Broad Institute Genome Sequencing Center for Infectious Disease"/>
            <person name="Wu L."/>
            <person name="Ma J."/>
        </authorList>
    </citation>
    <scope>NUCLEOTIDE SEQUENCE [LARGE SCALE GENOMIC DNA]</scope>
    <source>
        <strain evidence="3">CGMCC 1.12478</strain>
    </source>
</reference>
<gene>
    <name evidence="2" type="ORF">GCM10011363_33280</name>
</gene>
<dbReference type="EMBL" id="BMFC01000010">
    <property type="protein sequence ID" value="GGC14079.1"/>
    <property type="molecule type" value="Genomic_DNA"/>
</dbReference>
<name>A0ABQ1L0K2_9RHOB</name>
<keyword evidence="3" id="KW-1185">Reference proteome</keyword>
<evidence type="ECO:0000259" key="1">
    <source>
        <dbReference type="Pfam" id="PF18557"/>
    </source>
</evidence>
<feature type="domain" description="Anti-sigma factor NepR" evidence="1">
    <location>
        <begin position="12"/>
        <end position="45"/>
    </location>
</feature>
<dbReference type="Pfam" id="PF18557">
    <property type="entry name" value="NepR"/>
    <property type="match status" value="1"/>
</dbReference>
<dbReference type="Proteomes" id="UP000645462">
    <property type="component" value="Unassembled WGS sequence"/>
</dbReference>
<comment type="caution">
    <text evidence="2">The sequence shown here is derived from an EMBL/GenBank/DDBJ whole genome shotgun (WGS) entry which is preliminary data.</text>
</comment>
<evidence type="ECO:0000313" key="3">
    <source>
        <dbReference type="Proteomes" id="UP000645462"/>
    </source>
</evidence>
<sequence>MKQDRKLSSLEQEIEANLKRVYEDVAGQEVPDRFTQLLEQLREADKPSPEASNG</sequence>
<proteinExistence type="predicted"/>
<dbReference type="RefSeq" id="WP_188483174.1">
    <property type="nucleotide sequence ID" value="NZ_BMFC01000010.1"/>
</dbReference>
<evidence type="ECO:0000313" key="2">
    <source>
        <dbReference type="EMBL" id="GGC14079.1"/>
    </source>
</evidence>